<dbReference type="Proteomes" id="UP000586827">
    <property type="component" value="Unassembled WGS sequence"/>
</dbReference>
<reference evidence="3 4" key="1">
    <citation type="submission" date="2020-05" db="EMBL/GenBank/DDBJ databases">
        <title>MicrobeNet Type strains.</title>
        <authorList>
            <person name="Nicholson A.C."/>
        </authorList>
    </citation>
    <scope>NUCLEOTIDE SEQUENCE [LARGE SCALE GENOMIC DNA]</scope>
    <source>
        <strain evidence="3 4">JCM 3224</strain>
    </source>
</reference>
<feature type="chain" id="PRO_5039676633" evidence="2">
    <location>
        <begin position="22"/>
        <end position="153"/>
    </location>
</feature>
<dbReference type="AlphaFoldDB" id="A0A849C896"/>
<dbReference type="EMBL" id="JABELX010000008">
    <property type="protein sequence ID" value="NNH72505.1"/>
    <property type="molecule type" value="Genomic_DNA"/>
</dbReference>
<keyword evidence="4" id="KW-1185">Reference proteome</keyword>
<evidence type="ECO:0000313" key="3">
    <source>
        <dbReference type="EMBL" id="NNH72505.1"/>
    </source>
</evidence>
<keyword evidence="2" id="KW-0732">Signal</keyword>
<sequence>MRRTLISVVLVAIALAGAACVADPPPPQQASPRSETPAGLAPAALPADLNGKIVRIAYDTGATETLTFAPDAKSVTAVHTDNRISADSRPSAPAAVVALESGVFLVTWSVAGGVNSQVQDYRTGEMHGTWSHRADPAAPLTIETRSGSVRLVE</sequence>
<feature type="signal peptide" evidence="2">
    <location>
        <begin position="1"/>
        <end position="21"/>
    </location>
</feature>
<evidence type="ECO:0000256" key="1">
    <source>
        <dbReference type="SAM" id="MobiDB-lite"/>
    </source>
</evidence>
<dbReference type="PROSITE" id="PS51257">
    <property type="entry name" value="PROKAR_LIPOPROTEIN"/>
    <property type="match status" value="1"/>
</dbReference>
<protein>
    <submittedName>
        <fullName evidence="3">Uncharacterized protein</fullName>
    </submittedName>
</protein>
<feature type="region of interest" description="Disordered" evidence="1">
    <location>
        <begin position="23"/>
        <end position="42"/>
    </location>
</feature>
<evidence type="ECO:0000256" key="2">
    <source>
        <dbReference type="SAM" id="SignalP"/>
    </source>
</evidence>
<name>A0A849C896_9NOCA</name>
<comment type="caution">
    <text evidence="3">The sequence shown here is derived from an EMBL/GenBank/DDBJ whole genome shotgun (WGS) entry which is preliminary data.</text>
</comment>
<gene>
    <name evidence="3" type="ORF">HLB23_22040</name>
</gene>
<dbReference type="RefSeq" id="WP_067525131.1">
    <property type="nucleotide sequence ID" value="NZ_JABELX010000008.1"/>
</dbReference>
<evidence type="ECO:0000313" key="4">
    <source>
        <dbReference type="Proteomes" id="UP000586827"/>
    </source>
</evidence>
<proteinExistence type="predicted"/>
<organism evidence="3 4">
    <name type="scientific">Nocardia uniformis</name>
    <dbReference type="NCBI Taxonomy" id="53432"/>
    <lineage>
        <taxon>Bacteria</taxon>
        <taxon>Bacillati</taxon>
        <taxon>Actinomycetota</taxon>
        <taxon>Actinomycetes</taxon>
        <taxon>Mycobacteriales</taxon>
        <taxon>Nocardiaceae</taxon>
        <taxon>Nocardia</taxon>
    </lineage>
</organism>
<accession>A0A849C896</accession>